<reference evidence="2" key="1">
    <citation type="submission" date="2022-08" db="EMBL/GenBank/DDBJ databases">
        <authorList>
            <person name="Wang H."/>
        </authorList>
    </citation>
    <scope>NUCLEOTIDE SEQUENCE</scope>
    <source>
        <strain evidence="2">PS10</strain>
    </source>
</reference>
<dbReference type="Gene3D" id="1.10.760.10">
    <property type="entry name" value="Cytochrome c-like domain"/>
    <property type="match status" value="1"/>
</dbReference>
<gene>
    <name evidence="2" type="ORF">NYG85_09005</name>
</gene>
<evidence type="ECO:0000256" key="1">
    <source>
        <dbReference type="SAM" id="Phobius"/>
    </source>
</evidence>
<accession>A0ABT7HSY2</accession>
<dbReference type="Proteomes" id="UP001173801">
    <property type="component" value="Unassembled WGS sequence"/>
</dbReference>
<dbReference type="SUPFAM" id="SSF46626">
    <property type="entry name" value="Cytochrome c"/>
    <property type="match status" value="1"/>
</dbReference>
<name>A0ABT7HSY2_9BACT</name>
<dbReference type="RefSeq" id="WP_284938170.1">
    <property type="nucleotide sequence ID" value="NZ_JANURM010000014.1"/>
</dbReference>
<keyword evidence="3" id="KW-1185">Reference proteome</keyword>
<dbReference type="InterPro" id="IPR036909">
    <property type="entry name" value="Cyt_c-like_dom_sf"/>
</dbReference>
<protein>
    <submittedName>
        <fullName evidence="2">Cytochrome C</fullName>
    </submittedName>
</protein>
<organism evidence="2 3">
    <name type="scientific">Campylobacter gastrosuis</name>
    <dbReference type="NCBI Taxonomy" id="2974576"/>
    <lineage>
        <taxon>Bacteria</taxon>
        <taxon>Pseudomonadati</taxon>
        <taxon>Campylobacterota</taxon>
        <taxon>Epsilonproteobacteria</taxon>
        <taxon>Campylobacterales</taxon>
        <taxon>Campylobacteraceae</taxon>
        <taxon>Campylobacter</taxon>
    </lineage>
</organism>
<sequence>MKSGKIIAIIAVLGLLGLMFFMISQENVPLKPQEKAQEKPQNLKPQISKEEQILNELNSGIKEREFAVSRLYLVSCSPCHGDDGRGKIAPPIGSKSKDEILARLNDYKQGRVKNSLMNGILSNVSDENLTLLADEISKFKSERE</sequence>
<comment type="caution">
    <text evidence="2">The sequence shown here is derived from an EMBL/GenBank/DDBJ whole genome shotgun (WGS) entry which is preliminary data.</text>
</comment>
<proteinExistence type="predicted"/>
<keyword evidence="1" id="KW-0812">Transmembrane</keyword>
<keyword evidence="1" id="KW-0472">Membrane</keyword>
<evidence type="ECO:0000313" key="2">
    <source>
        <dbReference type="EMBL" id="MDL0089494.1"/>
    </source>
</evidence>
<evidence type="ECO:0000313" key="3">
    <source>
        <dbReference type="Proteomes" id="UP001173801"/>
    </source>
</evidence>
<keyword evidence="1" id="KW-1133">Transmembrane helix</keyword>
<feature type="transmembrane region" description="Helical" evidence="1">
    <location>
        <begin position="6"/>
        <end position="23"/>
    </location>
</feature>
<dbReference type="EMBL" id="JANURM010000014">
    <property type="protein sequence ID" value="MDL0089494.1"/>
    <property type="molecule type" value="Genomic_DNA"/>
</dbReference>
<reference evidence="2" key="2">
    <citation type="journal article" date="2023" name="Microorganisms">
        <title>Isolation and Genomic Characteristics of Cat-Borne Campylobacter felis sp. nov. and Sheep-Borne Campylobacter ovis sp. nov.</title>
        <authorList>
            <person name="Wang H."/>
            <person name="Li Y."/>
            <person name="Gu Y."/>
            <person name="Zhou G."/>
            <person name="Chen X."/>
            <person name="Zhang X."/>
            <person name="Shao Z."/>
            <person name="Zhang J."/>
            <person name="Zhang M."/>
        </authorList>
    </citation>
    <scope>NUCLEOTIDE SEQUENCE</scope>
    <source>
        <strain evidence="2">PS10</strain>
    </source>
</reference>